<feature type="coiled-coil region" evidence="1">
    <location>
        <begin position="6"/>
        <end position="33"/>
    </location>
</feature>
<reference evidence="2 3" key="1">
    <citation type="journal article" date="2019" name="Environ. Microbiol.">
        <title>At the nexus of three kingdoms: the genome of the mycorrhizal fungus Gigaspora margarita provides insights into plant, endobacterial and fungal interactions.</title>
        <authorList>
            <person name="Venice F."/>
            <person name="Ghignone S."/>
            <person name="Salvioli di Fossalunga A."/>
            <person name="Amselem J."/>
            <person name="Novero M."/>
            <person name="Xianan X."/>
            <person name="Sedzielewska Toro K."/>
            <person name="Morin E."/>
            <person name="Lipzen A."/>
            <person name="Grigoriev I.V."/>
            <person name="Henrissat B."/>
            <person name="Martin F.M."/>
            <person name="Bonfante P."/>
        </authorList>
    </citation>
    <scope>NUCLEOTIDE SEQUENCE [LARGE SCALE GENOMIC DNA]</scope>
    <source>
        <strain evidence="2 3">BEG34</strain>
    </source>
</reference>
<evidence type="ECO:0000313" key="2">
    <source>
        <dbReference type="EMBL" id="KAF0562505.1"/>
    </source>
</evidence>
<dbReference type="EMBL" id="WTPW01000001">
    <property type="protein sequence ID" value="KAF0562505.1"/>
    <property type="molecule type" value="Genomic_DNA"/>
</dbReference>
<keyword evidence="1" id="KW-0175">Coiled coil</keyword>
<accession>A0A8H4EWG9</accession>
<organism evidence="2 3">
    <name type="scientific">Gigaspora margarita</name>
    <dbReference type="NCBI Taxonomy" id="4874"/>
    <lineage>
        <taxon>Eukaryota</taxon>
        <taxon>Fungi</taxon>
        <taxon>Fungi incertae sedis</taxon>
        <taxon>Mucoromycota</taxon>
        <taxon>Glomeromycotina</taxon>
        <taxon>Glomeromycetes</taxon>
        <taxon>Diversisporales</taxon>
        <taxon>Gigasporaceae</taxon>
        <taxon>Gigaspora</taxon>
    </lineage>
</organism>
<dbReference type="AlphaFoldDB" id="A0A8H4EWG9"/>
<dbReference type="Gene3D" id="6.10.250.90">
    <property type="match status" value="1"/>
</dbReference>
<evidence type="ECO:0000313" key="3">
    <source>
        <dbReference type="Proteomes" id="UP000439903"/>
    </source>
</evidence>
<feature type="coiled-coil region" evidence="1">
    <location>
        <begin position="58"/>
        <end position="92"/>
    </location>
</feature>
<name>A0A8H4EWG9_GIGMA</name>
<gene>
    <name evidence="2" type="ORF">F8M41_000013</name>
</gene>
<sequence length="100" mass="12316">MLVRRLEEQTNEVEMLKEKVRHLEERIKNNDVDGDKYNQYNRETTRVLELNDDHTARNYAIRSDLDEIRNENKQLELKLEELRKKAQKYKKQTTYLTYDR</sequence>
<proteinExistence type="predicted"/>
<comment type="caution">
    <text evidence="2">The sequence shown here is derived from an EMBL/GenBank/DDBJ whole genome shotgun (WGS) entry which is preliminary data.</text>
</comment>
<keyword evidence="3" id="KW-1185">Reference proteome</keyword>
<protein>
    <submittedName>
        <fullName evidence="2">Uncharacterized protein</fullName>
    </submittedName>
</protein>
<evidence type="ECO:0000256" key="1">
    <source>
        <dbReference type="SAM" id="Coils"/>
    </source>
</evidence>
<dbReference type="Proteomes" id="UP000439903">
    <property type="component" value="Unassembled WGS sequence"/>
</dbReference>